<feature type="compositionally biased region" description="Low complexity" evidence="5">
    <location>
        <begin position="1007"/>
        <end position="1017"/>
    </location>
</feature>
<dbReference type="Gene3D" id="3.10.20.320">
    <property type="entry name" value="Putative peptidoglycan bound protein (lpxtg motif)"/>
    <property type="match status" value="1"/>
</dbReference>
<feature type="compositionally biased region" description="Low complexity" evidence="5">
    <location>
        <begin position="948"/>
        <end position="963"/>
    </location>
</feature>
<evidence type="ECO:0000256" key="6">
    <source>
        <dbReference type="SAM" id="SignalP"/>
    </source>
</evidence>
<dbReference type="NCBIfam" id="TIGR03715">
    <property type="entry name" value="KxYKxGKxW"/>
    <property type="match status" value="1"/>
</dbReference>
<feature type="chain" id="PRO_5047033072" evidence="6">
    <location>
        <begin position="45"/>
        <end position="1070"/>
    </location>
</feature>
<keyword evidence="1" id="KW-0134">Cell wall</keyword>
<reference evidence="8 9" key="1">
    <citation type="submission" date="2020-04" db="EMBL/GenBank/DDBJ databases">
        <title>A novel species of genus Lactobacillus that was isolated from fermented food Zha-chili.</title>
        <authorList>
            <person name="Zhang Z."/>
        </authorList>
    </citation>
    <scope>NUCLEOTIDE SEQUENCE [LARGE SCALE GENOMIC DNA]</scope>
    <source>
        <strain evidence="9">HBUAS51383</strain>
    </source>
</reference>
<keyword evidence="2" id="KW-0964">Secreted</keyword>
<keyword evidence="9" id="KW-1185">Reference proteome</keyword>
<accession>A0ABX1KYR7</accession>
<keyword evidence="4" id="KW-0572">Peptidoglycan-anchor</keyword>
<dbReference type="RefSeq" id="WP_168924953.1">
    <property type="nucleotide sequence ID" value="NZ_JAAXLJ010000006.1"/>
</dbReference>
<protein>
    <submittedName>
        <fullName evidence="8">KxYKxGKxW signal peptide domain-containing protein</fullName>
    </submittedName>
</protein>
<evidence type="ECO:0000256" key="2">
    <source>
        <dbReference type="ARBA" id="ARBA00022525"/>
    </source>
</evidence>
<organism evidence="8 9">
    <name type="scientific">Secundilactobacillus angelensis</name>
    <dbReference type="NCBI Taxonomy" id="2722706"/>
    <lineage>
        <taxon>Bacteria</taxon>
        <taxon>Bacillati</taxon>
        <taxon>Bacillota</taxon>
        <taxon>Bacilli</taxon>
        <taxon>Lactobacillales</taxon>
        <taxon>Lactobacillaceae</taxon>
        <taxon>Secundilactobacillus</taxon>
    </lineage>
</organism>
<proteinExistence type="predicted"/>
<evidence type="ECO:0000256" key="3">
    <source>
        <dbReference type="ARBA" id="ARBA00022729"/>
    </source>
</evidence>
<feature type="domain" description="Gram-positive cocci surface proteins LPxTG" evidence="7">
    <location>
        <begin position="1036"/>
        <end position="1070"/>
    </location>
</feature>
<feature type="region of interest" description="Disordered" evidence="5">
    <location>
        <begin position="920"/>
        <end position="1026"/>
    </location>
</feature>
<feature type="compositionally biased region" description="Polar residues" evidence="5">
    <location>
        <begin position="924"/>
        <end position="937"/>
    </location>
</feature>
<evidence type="ECO:0000313" key="8">
    <source>
        <dbReference type="EMBL" id="NLR18300.1"/>
    </source>
</evidence>
<keyword evidence="3 6" id="KW-0732">Signal</keyword>
<gene>
    <name evidence="8" type="ORF">HC026_05090</name>
</gene>
<evidence type="ECO:0000313" key="9">
    <source>
        <dbReference type="Proteomes" id="UP000763447"/>
    </source>
</evidence>
<feature type="region of interest" description="Disordered" evidence="5">
    <location>
        <begin position="52"/>
        <end position="73"/>
    </location>
</feature>
<name>A0ABX1KYR7_9LACO</name>
<evidence type="ECO:0000256" key="4">
    <source>
        <dbReference type="ARBA" id="ARBA00023088"/>
    </source>
</evidence>
<dbReference type="Pfam" id="PF19258">
    <property type="entry name" value="KxYKxGKxW_sig"/>
    <property type="match status" value="1"/>
</dbReference>
<dbReference type="NCBIfam" id="TIGR01167">
    <property type="entry name" value="LPXTG_anchor"/>
    <property type="match status" value="1"/>
</dbReference>
<evidence type="ECO:0000256" key="1">
    <source>
        <dbReference type="ARBA" id="ARBA00022512"/>
    </source>
</evidence>
<evidence type="ECO:0000259" key="7">
    <source>
        <dbReference type="PROSITE" id="PS50847"/>
    </source>
</evidence>
<dbReference type="InterPro" id="IPR022263">
    <property type="entry name" value="KxYKxGKxW"/>
</dbReference>
<sequence length="1070" mass="112108">MLNGMERTMRYKMYKAKKQWLFAGMGTLMLTGVLLAGGSVTAQADTVTAVDTTQQSEAAAPTTGAADSSATTDPDTAQQALTIYLDAKNGAYTQAVNDYQQAASSVDAAKTAYDTKKADYETDLSNYKTEAATQAPTYETVDPATSTALKTDYDKVDAEYTDLVGQQATIATAATTANDHLQSAEDQLTTLHDALPDSVKTAGDDVNAYNATTNTVAAQLVADSTTAAYAAALTASPAGLTTMIKDATTLADQSSAKVLVTPDTTTDGTVAATLYGKTYTDQNGDGQITFEDDILPVAKADLTADLNKAQSGQTDFSGSYPEVVALFNYMKQVGDTALPYQDDGTVGRIESALANTASGYLSPNGSAVAKTVSSTYAAKLLSTIEGTKTQVENTVKTIYAGTGVPFDQTTFDAAFNQTLKEQAQQIYQSQTDQLLSIGQTLLDAFKAADAANDVVWQTSPGVYYATKDLSGRLQTVMDSVQQQVTEGTTALANVPATDHFLTMAYQNGDPTTGFTQTINSLWKTLYDQIDSYGMSLSPLMKTSMTSAAQSDPNTQKDAAGNTVYSPKFIQEHAAIFNAATALANAVTTLDQQSAVITNDFQGVLQKLLTIPGNFDSTLLDFSQLTPITPLTPEESQLEAPTPVTLTDVQVILTYVDDDNDGATVMTTTESITGNADGSVTWTATQPGGYDFATDQKTSGSVEIVGEKPIEVTIHVVHRIVTTKKVQKVTVKFVPATTDVDISQLPEKDVQTINWTLNHDLVTDTWTATPNKAATKEVDAPIIQGTRMGDSGDDVFFYVPDKTSVAGVNAAATAGKTDPTDTIQNVTRAITYYQAKVAPGMTSATKTSVPNTAPSAEIYPVEYIDVDTGEVVGHGAVTGNLGNIVKGTAPAGYVLVGNAPVTQTITKNTGVIVFPVTAKNAGGSEVSTPLNTETSDLPTVTAGGGKDVSMATDDSQATADASTTSDDRSVGSNSEDRDGQAVEADPSAETTNVDSSDSHVVAPVNGDTTTHGTAHATGVDGNDQNHVQDGHVAQTTLPQTNETDESAAVGLGVLSLSMLLGALGLKKRKQD</sequence>
<dbReference type="InterPro" id="IPR019931">
    <property type="entry name" value="LPXTG_anchor"/>
</dbReference>
<dbReference type="EMBL" id="JAAXLJ010000006">
    <property type="protein sequence ID" value="NLR18300.1"/>
    <property type="molecule type" value="Genomic_DNA"/>
</dbReference>
<feature type="compositionally biased region" description="Basic and acidic residues" evidence="5">
    <location>
        <begin position="964"/>
        <end position="979"/>
    </location>
</feature>
<evidence type="ECO:0000256" key="5">
    <source>
        <dbReference type="SAM" id="MobiDB-lite"/>
    </source>
</evidence>
<comment type="caution">
    <text evidence="8">The sequence shown here is derived from an EMBL/GenBank/DDBJ whole genome shotgun (WGS) entry which is preliminary data.</text>
</comment>
<dbReference type="PROSITE" id="PS50847">
    <property type="entry name" value="GRAM_POS_ANCHORING"/>
    <property type="match status" value="1"/>
</dbReference>
<dbReference type="Proteomes" id="UP000763447">
    <property type="component" value="Unassembled WGS sequence"/>
</dbReference>
<feature type="signal peptide" evidence="6">
    <location>
        <begin position="1"/>
        <end position="44"/>
    </location>
</feature>